<accession>A0AAV7W4Q2</accession>
<sequence length="135" mass="15506">MYFCGKKFFIGMPKREILTENSPLVCVFFPGPQSRLLPSVMMKAAGDFLWDFTDLACLVSFCDGRFCETKHPKTRRSFDTRIFVFGPTGPLFRLRTVTQFLWLKLIRVFSVFTVTTGTPSTPCSRDTTINRPFQP</sequence>
<dbReference type="Proteomes" id="UP001066276">
    <property type="component" value="Chromosome 1_2"/>
</dbReference>
<protein>
    <submittedName>
        <fullName evidence="1">Uncharacterized protein</fullName>
    </submittedName>
</protein>
<keyword evidence="2" id="KW-1185">Reference proteome</keyword>
<gene>
    <name evidence="1" type="ORF">NDU88_002977</name>
</gene>
<comment type="caution">
    <text evidence="1">The sequence shown here is derived from an EMBL/GenBank/DDBJ whole genome shotgun (WGS) entry which is preliminary data.</text>
</comment>
<name>A0AAV7W4Q2_PLEWA</name>
<evidence type="ECO:0000313" key="1">
    <source>
        <dbReference type="EMBL" id="KAJ1207586.1"/>
    </source>
</evidence>
<proteinExistence type="predicted"/>
<dbReference type="EMBL" id="JANPWB010000002">
    <property type="protein sequence ID" value="KAJ1207586.1"/>
    <property type="molecule type" value="Genomic_DNA"/>
</dbReference>
<dbReference type="AlphaFoldDB" id="A0AAV7W4Q2"/>
<reference evidence="1" key="1">
    <citation type="journal article" date="2022" name="bioRxiv">
        <title>Sequencing and chromosome-scale assembly of the giantPleurodeles waltlgenome.</title>
        <authorList>
            <person name="Brown T."/>
            <person name="Elewa A."/>
            <person name="Iarovenko S."/>
            <person name="Subramanian E."/>
            <person name="Araus A.J."/>
            <person name="Petzold A."/>
            <person name="Susuki M."/>
            <person name="Suzuki K.-i.T."/>
            <person name="Hayashi T."/>
            <person name="Toyoda A."/>
            <person name="Oliveira C."/>
            <person name="Osipova E."/>
            <person name="Leigh N.D."/>
            <person name="Simon A."/>
            <person name="Yun M.H."/>
        </authorList>
    </citation>
    <scope>NUCLEOTIDE SEQUENCE</scope>
    <source>
        <strain evidence="1">20211129_DDA</strain>
        <tissue evidence="1">Liver</tissue>
    </source>
</reference>
<organism evidence="1 2">
    <name type="scientific">Pleurodeles waltl</name>
    <name type="common">Iberian ribbed newt</name>
    <dbReference type="NCBI Taxonomy" id="8319"/>
    <lineage>
        <taxon>Eukaryota</taxon>
        <taxon>Metazoa</taxon>
        <taxon>Chordata</taxon>
        <taxon>Craniata</taxon>
        <taxon>Vertebrata</taxon>
        <taxon>Euteleostomi</taxon>
        <taxon>Amphibia</taxon>
        <taxon>Batrachia</taxon>
        <taxon>Caudata</taxon>
        <taxon>Salamandroidea</taxon>
        <taxon>Salamandridae</taxon>
        <taxon>Pleurodelinae</taxon>
        <taxon>Pleurodeles</taxon>
    </lineage>
</organism>
<evidence type="ECO:0000313" key="2">
    <source>
        <dbReference type="Proteomes" id="UP001066276"/>
    </source>
</evidence>